<keyword evidence="8" id="KW-1185">Reference proteome</keyword>
<dbReference type="SUPFAM" id="SSF57667">
    <property type="entry name" value="beta-beta-alpha zinc fingers"/>
    <property type="match status" value="1"/>
</dbReference>
<dbReference type="InterPro" id="IPR003656">
    <property type="entry name" value="Znf_BED"/>
</dbReference>
<evidence type="ECO:0000259" key="6">
    <source>
        <dbReference type="PROSITE" id="PS50808"/>
    </source>
</evidence>
<sequence length="284" mass="33075">MSTAYTKKSKVWKYFDHIDRDKTFSKAKCNLCSYSTDYNGTIKPLWNHLSRHKDEIKQFEGNSRDTNTSISSRNRTKKTGDAATIIEAVDTTVTNNDYKRRIKTKNIRRAEPTIEKNSSNSIRAFLNHIRNYLDSLEKLNMPVGTWDMTLQIRPKVNRNTRLHYKGTLKSDNNLTMNQLLEFLTERAKCDTTTVYSIPNHEQASNSQRSSERIDFCLEQNNYLLDYWRNRLSLSSRPSTSKSQTIQQSSSRRSTSRPSSTLPIFPRLSSPYRFVPHHIDCDDDL</sequence>
<keyword evidence="1" id="KW-0479">Metal-binding</keyword>
<reference evidence="7 8" key="1">
    <citation type="submission" date="2024-05" db="EMBL/GenBank/DDBJ databases">
        <title>The nuclear and mitochondrial genome assemblies of Tetragonisca angustula (Apidae: Meliponini), a tiny yet remarkable pollinator in the Neotropics.</title>
        <authorList>
            <person name="Ferrari R."/>
            <person name="Ricardo P.C."/>
            <person name="Dias F.C."/>
            <person name="Araujo N.S."/>
            <person name="Soares D.O."/>
            <person name="Zhou Q.-S."/>
            <person name="Zhu C.-D."/>
            <person name="Coutinho L."/>
            <person name="Airas M.C."/>
            <person name="Batista T.M."/>
        </authorList>
    </citation>
    <scope>NUCLEOTIDE SEQUENCE [LARGE SCALE GENOMIC DNA]</scope>
    <source>
        <strain evidence="7">ASF017062</strain>
        <tissue evidence="7">Abdomen</tissue>
    </source>
</reference>
<dbReference type="SMART" id="SM00614">
    <property type="entry name" value="ZnF_BED"/>
    <property type="match status" value="1"/>
</dbReference>
<dbReference type="GO" id="GO:0003677">
    <property type="term" value="F:DNA binding"/>
    <property type="evidence" value="ECO:0007669"/>
    <property type="project" value="InterPro"/>
</dbReference>
<name>A0AAW0ZEP4_9HYME</name>
<dbReference type="Pfam" id="PF02892">
    <property type="entry name" value="zf-BED"/>
    <property type="match status" value="1"/>
</dbReference>
<evidence type="ECO:0000256" key="2">
    <source>
        <dbReference type="ARBA" id="ARBA00022771"/>
    </source>
</evidence>
<accession>A0AAW0ZEP4</accession>
<dbReference type="AlphaFoldDB" id="A0AAW0ZEP4"/>
<keyword evidence="2 4" id="KW-0863">Zinc-finger</keyword>
<evidence type="ECO:0000313" key="7">
    <source>
        <dbReference type="EMBL" id="KAK9296088.1"/>
    </source>
</evidence>
<evidence type="ECO:0000256" key="3">
    <source>
        <dbReference type="ARBA" id="ARBA00022833"/>
    </source>
</evidence>
<comment type="caution">
    <text evidence="7">The sequence shown here is derived from an EMBL/GenBank/DDBJ whole genome shotgun (WGS) entry which is preliminary data.</text>
</comment>
<dbReference type="InterPro" id="IPR036236">
    <property type="entry name" value="Znf_C2H2_sf"/>
</dbReference>
<evidence type="ECO:0000313" key="8">
    <source>
        <dbReference type="Proteomes" id="UP001432146"/>
    </source>
</evidence>
<feature type="region of interest" description="Disordered" evidence="5">
    <location>
        <begin position="234"/>
        <end position="263"/>
    </location>
</feature>
<dbReference type="GO" id="GO:0008270">
    <property type="term" value="F:zinc ion binding"/>
    <property type="evidence" value="ECO:0007669"/>
    <property type="project" value="UniProtKB-KW"/>
</dbReference>
<evidence type="ECO:0000256" key="4">
    <source>
        <dbReference type="PROSITE-ProRule" id="PRU00027"/>
    </source>
</evidence>
<keyword evidence="3" id="KW-0862">Zinc</keyword>
<proteinExistence type="predicted"/>
<feature type="compositionally biased region" description="Low complexity" evidence="5">
    <location>
        <begin position="234"/>
        <end position="260"/>
    </location>
</feature>
<dbReference type="PROSITE" id="PS50808">
    <property type="entry name" value="ZF_BED"/>
    <property type="match status" value="1"/>
</dbReference>
<evidence type="ECO:0000256" key="5">
    <source>
        <dbReference type="SAM" id="MobiDB-lite"/>
    </source>
</evidence>
<organism evidence="7 8">
    <name type="scientific">Tetragonisca angustula</name>
    <dbReference type="NCBI Taxonomy" id="166442"/>
    <lineage>
        <taxon>Eukaryota</taxon>
        <taxon>Metazoa</taxon>
        <taxon>Ecdysozoa</taxon>
        <taxon>Arthropoda</taxon>
        <taxon>Hexapoda</taxon>
        <taxon>Insecta</taxon>
        <taxon>Pterygota</taxon>
        <taxon>Neoptera</taxon>
        <taxon>Endopterygota</taxon>
        <taxon>Hymenoptera</taxon>
        <taxon>Apocrita</taxon>
        <taxon>Aculeata</taxon>
        <taxon>Apoidea</taxon>
        <taxon>Anthophila</taxon>
        <taxon>Apidae</taxon>
        <taxon>Tetragonisca</taxon>
    </lineage>
</organism>
<evidence type="ECO:0000256" key="1">
    <source>
        <dbReference type="ARBA" id="ARBA00022723"/>
    </source>
</evidence>
<dbReference type="Proteomes" id="UP001432146">
    <property type="component" value="Unassembled WGS sequence"/>
</dbReference>
<protein>
    <recommendedName>
        <fullName evidence="6">BED-type domain-containing protein</fullName>
    </recommendedName>
</protein>
<gene>
    <name evidence="7" type="ORF">QLX08_009798</name>
</gene>
<feature type="domain" description="BED-type" evidence="6">
    <location>
        <begin position="6"/>
        <end position="59"/>
    </location>
</feature>
<dbReference type="EMBL" id="JAWNGG020000227">
    <property type="protein sequence ID" value="KAK9296088.1"/>
    <property type="molecule type" value="Genomic_DNA"/>
</dbReference>